<keyword evidence="2" id="KW-1185">Reference proteome</keyword>
<evidence type="ECO:0000313" key="2">
    <source>
        <dbReference type="Proteomes" id="UP001162162"/>
    </source>
</evidence>
<accession>A0AAV8Z1X2</accession>
<dbReference type="EMBL" id="JAPWTK010000020">
    <property type="protein sequence ID" value="KAJ8957920.1"/>
    <property type="molecule type" value="Genomic_DNA"/>
</dbReference>
<dbReference type="AlphaFoldDB" id="A0AAV8Z1X2"/>
<sequence>MFTSAQGVAYRPILAIWRRRFAGQGVAKTTWNAQAEEFGPDLRNDTTLRFEQFRQKKVPPTKAYVTLLSLYDLLNKESKNWA</sequence>
<organism evidence="1 2">
    <name type="scientific">Aromia moschata</name>
    <dbReference type="NCBI Taxonomy" id="1265417"/>
    <lineage>
        <taxon>Eukaryota</taxon>
        <taxon>Metazoa</taxon>
        <taxon>Ecdysozoa</taxon>
        <taxon>Arthropoda</taxon>
        <taxon>Hexapoda</taxon>
        <taxon>Insecta</taxon>
        <taxon>Pterygota</taxon>
        <taxon>Neoptera</taxon>
        <taxon>Endopterygota</taxon>
        <taxon>Coleoptera</taxon>
        <taxon>Polyphaga</taxon>
        <taxon>Cucujiformia</taxon>
        <taxon>Chrysomeloidea</taxon>
        <taxon>Cerambycidae</taxon>
        <taxon>Cerambycinae</taxon>
        <taxon>Callichromatini</taxon>
        <taxon>Aromia</taxon>
    </lineage>
</organism>
<proteinExistence type="predicted"/>
<gene>
    <name evidence="1" type="ORF">NQ318_001917</name>
</gene>
<comment type="caution">
    <text evidence="1">The sequence shown here is derived from an EMBL/GenBank/DDBJ whole genome shotgun (WGS) entry which is preliminary data.</text>
</comment>
<evidence type="ECO:0000313" key="1">
    <source>
        <dbReference type="EMBL" id="KAJ8957920.1"/>
    </source>
</evidence>
<name>A0AAV8Z1X2_9CUCU</name>
<reference evidence="1" key="1">
    <citation type="journal article" date="2023" name="Insect Mol. Biol.">
        <title>Genome sequencing provides insights into the evolution of gene families encoding plant cell wall-degrading enzymes in longhorned beetles.</title>
        <authorList>
            <person name="Shin N.R."/>
            <person name="Okamura Y."/>
            <person name="Kirsch R."/>
            <person name="Pauchet Y."/>
        </authorList>
    </citation>
    <scope>NUCLEOTIDE SEQUENCE</scope>
    <source>
        <strain evidence="1">AMC_N1</strain>
    </source>
</reference>
<protein>
    <submittedName>
        <fullName evidence="1">Uncharacterized protein</fullName>
    </submittedName>
</protein>
<dbReference type="Proteomes" id="UP001162162">
    <property type="component" value="Unassembled WGS sequence"/>
</dbReference>